<reference evidence="2" key="1">
    <citation type="submission" date="2018-06" db="EMBL/GenBank/DDBJ databases">
        <authorList>
            <person name="Zhirakovskaya E."/>
        </authorList>
    </citation>
    <scope>NUCLEOTIDE SEQUENCE</scope>
</reference>
<protein>
    <recommendedName>
        <fullName evidence="1">YcgL domain-containing protein</fullName>
    </recommendedName>
</protein>
<dbReference type="AlphaFoldDB" id="A0A3B0WDB9"/>
<dbReference type="Pfam" id="PF05166">
    <property type="entry name" value="YcgL"/>
    <property type="match status" value="1"/>
</dbReference>
<accession>A0A3B0WDB9</accession>
<dbReference type="PANTHER" id="PTHR38109:SF1">
    <property type="entry name" value="PROTEIN YCGL"/>
    <property type="match status" value="1"/>
</dbReference>
<proteinExistence type="predicted"/>
<dbReference type="PROSITE" id="PS51648">
    <property type="entry name" value="YCGL"/>
    <property type="match status" value="1"/>
</dbReference>
<feature type="domain" description="YcgL" evidence="1">
    <location>
        <begin position="1"/>
        <end position="87"/>
    </location>
</feature>
<dbReference type="EMBL" id="UOFD01000012">
    <property type="protein sequence ID" value="VAW50400.1"/>
    <property type="molecule type" value="Genomic_DNA"/>
</dbReference>
<dbReference type="PANTHER" id="PTHR38109">
    <property type="entry name" value="PROTEIN YCGL"/>
    <property type="match status" value="1"/>
</dbReference>
<evidence type="ECO:0000313" key="2">
    <source>
        <dbReference type="EMBL" id="VAW50400.1"/>
    </source>
</evidence>
<name>A0A3B0WDB9_9ZZZZ</name>
<evidence type="ECO:0000259" key="1">
    <source>
        <dbReference type="PROSITE" id="PS51648"/>
    </source>
</evidence>
<dbReference type="InterPro" id="IPR027354">
    <property type="entry name" value="YcgL_dom"/>
</dbReference>
<dbReference type="Gene3D" id="3.10.510.20">
    <property type="entry name" value="YcgL domain"/>
    <property type="match status" value="1"/>
</dbReference>
<organism evidence="2">
    <name type="scientific">hydrothermal vent metagenome</name>
    <dbReference type="NCBI Taxonomy" id="652676"/>
    <lineage>
        <taxon>unclassified sequences</taxon>
        <taxon>metagenomes</taxon>
        <taxon>ecological metagenomes</taxon>
    </lineage>
</organism>
<sequence>MLCFIYRCSLKPDMYIYLAEEDNFENVPKKIFNTLGIVEFSMELDISLETKLAKEDTATVLNNLKQHGFHLQLASDESVETIMARIAVSKK</sequence>
<gene>
    <name evidence="2" type="ORF">MNBD_GAMMA06-1645</name>
</gene>
<dbReference type="InterPro" id="IPR038068">
    <property type="entry name" value="YcgL-like_sf"/>
</dbReference>
<dbReference type="SUPFAM" id="SSF160191">
    <property type="entry name" value="YcgL-like"/>
    <property type="match status" value="1"/>
</dbReference>